<evidence type="ECO:0000256" key="2">
    <source>
        <dbReference type="ARBA" id="ARBA00022801"/>
    </source>
</evidence>
<organism evidence="6 7">
    <name type="scientific">Populus tomentosa</name>
    <name type="common">Chinese white poplar</name>
    <dbReference type="NCBI Taxonomy" id="118781"/>
    <lineage>
        <taxon>Eukaryota</taxon>
        <taxon>Viridiplantae</taxon>
        <taxon>Streptophyta</taxon>
        <taxon>Embryophyta</taxon>
        <taxon>Tracheophyta</taxon>
        <taxon>Spermatophyta</taxon>
        <taxon>Magnoliopsida</taxon>
        <taxon>eudicotyledons</taxon>
        <taxon>Gunneridae</taxon>
        <taxon>Pentapetalae</taxon>
        <taxon>rosids</taxon>
        <taxon>fabids</taxon>
        <taxon>Malpighiales</taxon>
        <taxon>Salicaceae</taxon>
        <taxon>Saliceae</taxon>
        <taxon>Populus</taxon>
    </lineage>
</organism>
<comment type="caution">
    <text evidence="6">The sequence shown here is derived from an EMBL/GenBank/DDBJ whole genome shotgun (WGS) entry which is preliminary data.</text>
</comment>
<dbReference type="InterPro" id="IPR000668">
    <property type="entry name" value="Peptidase_C1A_C"/>
</dbReference>
<proteinExistence type="predicted"/>
<evidence type="ECO:0000256" key="4">
    <source>
        <dbReference type="SAM" id="MobiDB-lite"/>
    </source>
</evidence>
<sequence length="518" mass="56910">MATESTLISSSPVIHVQSENSGFNAGIILTKTNYDTWSQIIKMHIVSHEKLNYIIGDSSQPEPTDPSYSKWYAENQKIKGWLLTSMTSEIMKRYLRLRTAREIWSALAKAFYDESDETQIFHLNQLKMRDLEDIIMYKASVKKLRIHIFLNGLDAEFEQVRGEILRMDPSLDLECTFAYVCHDANRRILLTNDLTAPDYVAIYCTHCGDMGHTKSRCYDLIGYPKWWDHSKAPKCKGKTSTTSSISTAIAEVSSPNTTSPNTNATALHTSSNSPGKSSDKPKPIGSCAWIIDSGSTDHMSFDTTSPVSKLKPSEKYVMSTDNGIEAIVIGKGPEHTDTTTEPTTNEPAPCDHPNIVESNVPQLQLSSLDAPSPHESLCKGSCFAFSAVAAMEGITMISTGKLISLAGQELLDCDTRENCGCWCAIEGSSPQPVSVSNAAKGYLVQLYSSRVFTGFCGTNLDLAVTVVGYGTSNHGTEYWLVKNSRGTTWGENGYIEWRGILISTEVFVALSLVSIPAP</sequence>
<dbReference type="OrthoDB" id="850985at2759"/>
<dbReference type="EMBL" id="JAAWWB010000008">
    <property type="protein sequence ID" value="KAG6777138.1"/>
    <property type="molecule type" value="Genomic_DNA"/>
</dbReference>
<evidence type="ECO:0000313" key="7">
    <source>
        <dbReference type="Proteomes" id="UP000886885"/>
    </source>
</evidence>
<feature type="compositionally biased region" description="Polar residues" evidence="4">
    <location>
        <begin position="267"/>
        <end position="276"/>
    </location>
</feature>
<dbReference type="PANTHER" id="PTHR12411">
    <property type="entry name" value="CYSTEINE PROTEASE FAMILY C1-RELATED"/>
    <property type="match status" value="1"/>
</dbReference>
<evidence type="ECO:0000256" key="1">
    <source>
        <dbReference type="ARBA" id="ARBA00022670"/>
    </source>
</evidence>
<keyword evidence="1" id="KW-0645">Protease</keyword>
<protein>
    <recommendedName>
        <fullName evidence="5">Peptidase C1A papain C-terminal domain-containing protein</fullName>
    </recommendedName>
</protein>
<dbReference type="InterPro" id="IPR013128">
    <property type="entry name" value="Peptidase_C1A"/>
</dbReference>
<dbReference type="AlphaFoldDB" id="A0A8X8A3G3"/>
<reference evidence="6" key="1">
    <citation type="journal article" date="2020" name="bioRxiv">
        <title>Hybrid origin of Populus tomentosa Carr. identified through genome sequencing and phylogenomic analysis.</title>
        <authorList>
            <person name="An X."/>
            <person name="Gao K."/>
            <person name="Chen Z."/>
            <person name="Li J."/>
            <person name="Yang X."/>
            <person name="Yang X."/>
            <person name="Zhou J."/>
            <person name="Guo T."/>
            <person name="Zhao T."/>
            <person name="Huang S."/>
            <person name="Miao D."/>
            <person name="Khan W.U."/>
            <person name="Rao P."/>
            <person name="Ye M."/>
            <person name="Lei B."/>
            <person name="Liao W."/>
            <person name="Wang J."/>
            <person name="Ji L."/>
            <person name="Li Y."/>
            <person name="Guo B."/>
            <person name="Mustafa N.S."/>
            <person name="Li S."/>
            <person name="Yun Q."/>
            <person name="Keller S.R."/>
            <person name="Mao J."/>
            <person name="Zhang R."/>
            <person name="Strauss S.H."/>
        </authorList>
    </citation>
    <scope>NUCLEOTIDE SEQUENCE</scope>
    <source>
        <strain evidence="6">GM15</strain>
        <tissue evidence="6">Leaf</tissue>
    </source>
</reference>
<dbReference type="Proteomes" id="UP000886885">
    <property type="component" value="Chromosome 4D"/>
</dbReference>
<dbReference type="SMART" id="SM00645">
    <property type="entry name" value="Pept_C1"/>
    <property type="match status" value="1"/>
</dbReference>
<dbReference type="Pfam" id="PF00112">
    <property type="entry name" value="Peptidase_C1"/>
    <property type="match status" value="2"/>
</dbReference>
<dbReference type="Pfam" id="PF14223">
    <property type="entry name" value="Retrotran_gag_2"/>
    <property type="match status" value="1"/>
</dbReference>
<feature type="region of interest" description="Disordered" evidence="4">
    <location>
        <begin position="250"/>
        <end position="283"/>
    </location>
</feature>
<dbReference type="GO" id="GO:0008234">
    <property type="term" value="F:cysteine-type peptidase activity"/>
    <property type="evidence" value="ECO:0007669"/>
    <property type="project" value="UniProtKB-KW"/>
</dbReference>
<dbReference type="GO" id="GO:0006508">
    <property type="term" value="P:proteolysis"/>
    <property type="evidence" value="ECO:0007669"/>
    <property type="project" value="UniProtKB-KW"/>
</dbReference>
<keyword evidence="3" id="KW-0788">Thiol protease</keyword>
<evidence type="ECO:0000256" key="3">
    <source>
        <dbReference type="ARBA" id="ARBA00022807"/>
    </source>
</evidence>
<accession>A0A8X8A3G3</accession>
<evidence type="ECO:0000259" key="5">
    <source>
        <dbReference type="SMART" id="SM00645"/>
    </source>
</evidence>
<feature type="region of interest" description="Disordered" evidence="4">
    <location>
        <begin position="332"/>
        <end position="351"/>
    </location>
</feature>
<feature type="domain" description="Peptidase C1A papain C-terminal" evidence="5">
    <location>
        <begin position="364"/>
        <end position="510"/>
    </location>
</feature>
<gene>
    <name evidence="6" type="ORF">POTOM_016941</name>
</gene>
<feature type="compositionally biased region" description="Low complexity" evidence="4">
    <location>
        <begin position="250"/>
        <end position="266"/>
    </location>
</feature>
<keyword evidence="2" id="KW-0378">Hydrolase</keyword>
<evidence type="ECO:0000313" key="6">
    <source>
        <dbReference type="EMBL" id="KAG6777138.1"/>
    </source>
</evidence>
<keyword evidence="7" id="KW-1185">Reference proteome</keyword>
<name>A0A8X8A3G3_POPTO</name>